<dbReference type="VEuPathDB" id="PlasmoDB:PKNH_1254000"/>
<dbReference type="AlphaFoldDB" id="A0A1Y3DMY9"/>
<sequence>MNTSGTVMFEQNEKKKRKLFEDAPNYDANFFSNYVNDLSINNVGFPGVGGNEIRSNDICPGPVGVNDQCGSAISLKHQGAAHLGVNQNIFGAQAECTKDHPCLSVPTNCNGVHFNKNVLISSIDVLLNFINYSCLNESIKHEVLYDNLLNLRFHILSLNDEKFNQKKITEYFLKM</sequence>
<dbReference type="Proteomes" id="UP000195012">
    <property type="component" value="Unassembled WGS sequence"/>
</dbReference>
<accession>A0A1Y3DMY9</accession>
<comment type="caution">
    <text evidence="1">The sequence shown here is derived from an EMBL/GenBank/DDBJ whole genome shotgun (WGS) entry which is preliminary data.</text>
</comment>
<dbReference type="VEuPathDB" id="PlasmoDB:PKA1H_120058600"/>
<reference evidence="1 2" key="1">
    <citation type="submission" date="2017-05" db="EMBL/GenBank/DDBJ databases">
        <title>PacBio assembly of a Plasmodium knowlesi genome sequence with Hi-C correction and manual annotation of the SICAvar gene family.</title>
        <authorList>
            <person name="Lapp S.A."/>
            <person name="Geraldo J.A."/>
            <person name="Chien J.-T."/>
            <person name="Ay F."/>
            <person name="Pakala S.B."/>
            <person name="Batugedara G."/>
            <person name="Humphrey J.C."/>
            <person name="Debarry J.D."/>
            <person name="Le Roch K.G."/>
            <person name="Galinski M.R."/>
            <person name="Kissinger J.C."/>
        </authorList>
    </citation>
    <scope>NUCLEOTIDE SEQUENCE [LARGE SCALE GENOMIC DNA]</scope>
    <source>
        <strain evidence="2">Malayan Strain Pk1 (A+)</strain>
    </source>
</reference>
<dbReference type="VEuPathDB" id="PlasmoDB:PKNOH_S09544900"/>
<dbReference type="eggNOG" id="ENOG502QY1P">
    <property type="taxonomic scope" value="Eukaryota"/>
</dbReference>
<proteinExistence type="predicted"/>
<evidence type="ECO:0000313" key="1">
    <source>
        <dbReference type="EMBL" id="OTN66253.1"/>
    </source>
</evidence>
<dbReference type="OMA" id="VHFNKNV"/>
<dbReference type="EMBL" id="NETL01000023">
    <property type="protein sequence ID" value="OTN66253.1"/>
    <property type="molecule type" value="Genomic_DNA"/>
</dbReference>
<protein>
    <submittedName>
        <fullName evidence="1">Uncharacterized protein</fullName>
    </submittedName>
</protein>
<evidence type="ECO:0000313" key="2">
    <source>
        <dbReference type="Proteomes" id="UP000195012"/>
    </source>
</evidence>
<gene>
    <name evidence="1" type="ORF">PKNOH_S09544900</name>
</gene>
<dbReference type="OrthoDB" id="377593at2759"/>
<name>A0A1Y3DMY9_PLAKN</name>
<organism evidence="1 2">
    <name type="scientific">Plasmodium knowlesi</name>
    <dbReference type="NCBI Taxonomy" id="5850"/>
    <lineage>
        <taxon>Eukaryota</taxon>
        <taxon>Sar</taxon>
        <taxon>Alveolata</taxon>
        <taxon>Apicomplexa</taxon>
        <taxon>Aconoidasida</taxon>
        <taxon>Haemosporida</taxon>
        <taxon>Plasmodiidae</taxon>
        <taxon>Plasmodium</taxon>
        <taxon>Plasmodium (Plasmodium)</taxon>
    </lineage>
</organism>